<keyword evidence="3" id="KW-1185">Reference proteome</keyword>
<name>A0A4U6VUS5_SETVI</name>
<organism evidence="2 3">
    <name type="scientific">Setaria viridis</name>
    <name type="common">Green bristlegrass</name>
    <name type="synonym">Setaria italica subsp. viridis</name>
    <dbReference type="NCBI Taxonomy" id="4556"/>
    <lineage>
        <taxon>Eukaryota</taxon>
        <taxon>Viridiplantae</taxon>
        <taxon>Streptophyta</taxon>
        <taxon>Embryophyta</taxon>
        <taxon>Tracheophyta</taxon>
        <taxon>Spermatophyta</taxon>
        <taxon>Magnoliopsida</taxon>
        <taxon>Liliopsida</taxon>
        <taxon>Poales</taxon>
        <taxon>Poaceae</taxon>
        <taxon>PACMAD clade</taxon>
        <taxon>Panicoideae</taxon>
        <taxon>Panicodae</taxon>
        <taxon>Paniceae</taxon>
        <taxon>Cenchrinae</taxon>
        <taxon>Setaria</taxon>
    </lineage>
</organism>
<evidence type="ECO:0000313" key="3">
    <source>
        <dbReference type="Proteomes" id="UP000298652"/>
    </source>
</evidence>
<sequence>MESSKGIGLGGLVAWREMEWRVAGWAGGGIEGWPVGPFTGLYALGHNLGAEVGIHGLPGSRGARTPPVAPPLPPATRWGSSACGRHAGVRGNRVRNREAEQRRLTGA</sequence>
<reference evidence="2" key="1">
    <citation type="submission" date="2019-03" db="EMBL/GenBank/DDBJ databases">
        <title>WGS assembly of Setaria viridis.</title>
        <authorList>
            <person name="Huang P."/>
            <person name="Jenkins J."/>
            <person name="Grimwood J."/>
            <person name="Barry K."/>
            <person name="Healey A."/>
            <person name="Mamidi S."/>
            <person name="Sreedasyam A."/>
            <person name="Shu S."/>
            <person name="Feldman M."/>
            <person name="Wu J."/>
            <person name="Yu Y."/>
            <person name="Chen C."/>
            <person name="Johnson J."/>
            <person name="Rokhsar D."/>
            <person name="Baxter I."/>
            <person name="Schmutz J."/>
            <person name="Brutnell T."/>
            <person name="Kellogg E."/>
        </authorList>
    </citation>
    <scope>NUCLEOTIDE SEQUENCE [LARGE SCALE GENOMIC DNA]</scope>
</reference>
<evidence type="ECO:0000256" key="1">
    <source>
        <dbReference type="SAM" id="MobiDB-lite"/>
    </source>
</evidence>
<dbReference type="AlphaFoldDB" id="A0A4U6VUS5"/>
<dbReference type="Proteomes" id="UP000298652">
    <property type="component" value="Chromosome 2"/>
</dbReference>
<gene>
    <name evidence="2" type="ORF">SEVIR_2G121200v2</name>
</gene>
<accession>A0A4U6VUS5</accession>
<dbReference type="Gramene" id="TKW31679">
    <property type="protein sequence ID" value="TKW31679"/>
    <property type="gene ID" value="SEVIR_2G121200v2"/>
</dbReference>
<feature type="region of interest" description="Disordered" evidence="1">
    <location>
        <begin position="59"/>
        <end position="107"/>
    </location>
</feature>
<evidence type="ECO:0000313" key="2">
    <source>
        <dbReference type="EMBL" id="TKW31679.1"/>
    </source>
</evidence>
<dbReference type="EMBL" id="CM016553">
    <property type="protein sequence ID" value="TKW31679.1"/>
    <property type="molecule type" value="Genomic_DNA"/>
</dbReference>
<proteinExistence type="predicted"/>
<feature type="compositionally biased region" description="Basic and acidic residues" evidence="1">
    <location>
        <begin position="95"/>
        <end position="107"/>
    </location>
</feature>
<protein>
    <submittedName>
        <fullName evidence="2">Uncharacterized protein</fullName>
    </submittedName>
</protein>